<dbReference type="InterPro" id="IPR012902">
    <property type="entry name" value="N_methyl_site"/>
</dbReference>
<dbReference type="RefSeq" id="WP_310268348.1">
    <property type="nucleotide sequence ID" value="NZ_JAVDXU010000003.1"/>
</dbReference>
<dbReference type="NCBIfam" id="TIGR02532">
    <property type="entry name" value="IV_pilin_GFxxxE"/>
    <property type="match status" value="1"/>
</dbReference>
<keyword evidence="1" id="KW-1133">Transmembrane helix</keyword>
<dbReference type="Proteomes" id="UP001180453">
    <property type="component" value="Unassembled WGS sequence"/>
</dbReference>
<organism evidence="2 3">
    <name type="scientific">Roseateles saccharophilus</name>
    <name type="common">Pseudomonas saccharophila</name>
    <dbReference type="NCBI Taxonomy" id="304"/>
    <lineage>
        <taxon>Bacteria</taxon>
        <taxon>Pseudomonadati</taxon>
        <taxon>Pseudomonadota</taxon>
        <taxon>Betaproteobacteria</taxon>
        <taxon>Burkholderiales</taxon>
        <taxon>Sphaerotilaceae</taxon>
        <taxon>Roseateles</taxon>
    </lineage>
</organism>
<feature type="transmembrane region" description="Helical" evidence="1">
    <location>
        <begin position="16"/>
        <end position="35"/>
    </location>
</feature>
<dbReference type="PROSITE" id="PS00409">
    <property type="entry name" value="PROKAR_NTER_METHYL"/>
    <property type="match status" value="1"/>
</dbReference>
<dbReference type="Pfam" id="PF16074">
    <property type="entry name" value="PilW"/>
    <property type="match status" value="1"/>
</dbReference>
<keyword evidence="1" id="KW-0812">Transmembrane</keyword>
<protein>
    <submittedName>
        <fullName evidence="2">Type IV pilus assembly protein PilW</fullName>
    </submittedName>
</protein>
<gene>
    <name evidence="2" type="ORF">J2X20_003987</name>
</gene>
<dbReference type="InterPro" id="IPR032092">
    <property type="entry name" value="PilW"/>
</dbReference>
<comment type="caution">
    <text evidence="2">The sequence shown here is derived from an EMBL/GenBank/DDBJ whole genome shotgun (WGS) entry which is preliminary data.</text>
</comment>
<dbReference type="Pfam" id="PF07963">
    <property type="entry name" value="N_methyl"/>
    <property type="match status" value="1"/>
</dbReference>
<dbReference type="EMBL" id="JAVDXU010000003">
    <property type="protein sequence ID" value="MDR7271319.1"/>
    <property type="molecule type" value="Genomic_DNA"/>
</dbReference>
<name>A0ABU1YR41_ROSSA</name>
<keyword evidence="3" id="KW-1185">Reference proteome</keyword>
<reference evidence="2 3" key="1">
    <citation type="submission" date="2023-07" db="EMBL/GenBank/DDBJ databases">
        <title>Sorghum-associated microbial communities from plants grown in Nebraska, USA.</title>
        <authorList>
            <person name="Schachtman D."/>
        </authorList>
    </citation>
    <scope>NUCLEOTIDE SEQUENCE [LARGE SCALE GENOMIC DNA]</scope>
    <source>
        <strain evidence="2 3">BE314</strain>
    </source>
</reference>
<accession>A0ABU1YR41</accession>
<sequence length="378" mass="39307">MSASTASMRGFSLPELMVAMVIGLVLTLAVSVLVLRQESFRRGVSSGNDLTSNAAYAAYFLDRELRSAGAGFSQTVAENYGCLVHASRDKAQLLPAARGFPAPFSAVPGSYRLVPLVVFAGAGANGSDVIAVATGNAGLGESSLPVAPKSVTAERLTLSNTLGMRAGDLALLSQVGLGCMVQQVNAGFVGGRVPVLEFGGSYAAETIGGLGIRSFSTGNSFVTLLGNLVGNQPRLELLGIGAGGTLFAYDLLQLNADGSQPLVEGVVDLRVRYGVDTGKGGQVDAWVAPSTAGFTAAELTNASVASQGRLQSILAVRIGLVLRSDLVDKTEVTPASLTLFSDLDEALRYRFAVPAGTTNQRYRVVEFTVPLRNIRDSR</sequence>
<proteinExistence type="predicted"/>
<keyword evidence="1" id="KW-0472">Membrane</keyword>
<evidence type="ECO:0000313" key="2">
    <source>
        <dbReference type="EMBL" id="MDR7271319.1"/>
    </source>
</evidence>
<evidence type="ECO:0000313" key="3">
    <source>
        <dbReference type="Proteomes" id="UP001180453"/>
    </source>
</evidence>
<evidence type="ECO:0000256" key="1">
    <source>
        <dbReference type="SAM" id="Phobius"/>
    </source>
</evidence>